<dbReference type="PATRIC" id="fig|1617426.3.peg.1337"/>
<organism evidence="1 2">
    <name type="scientific">candidate division WS6 bacterium OLB20</name>
    <dbReference type="NCBI Taxonomy" id="1617426"/>
    <lineage>
        <taxon>Bacteria</taxon>
        <taxon>Candidatus Dojkabacteria</taxon>
    </lineage>
</organism>
<reference evidence="1 2" key="1">
    <citation type="submission" date="2015-02" db="EMBL/GenBank/DDBJ databases">
        <title>Improved understanding of the partial-nitritation anammox process through 23 genomes representing the majority of the microbial community.</title>
        <authorList>
            <person name="Speth D.R."/>
            <person name="In T Zandt M."/>
            <person name="Guerrero Cruz S."/>
            <person name="Jetten M.S."/>
            <person name="Dutilh B.E."/>
        </authorList>
    </citation>
    <scope>NUCLEOTIDE SEQUENCE [LARGE SCALE GENOMIC DNA]</scope>
    <source>
        <strain evidence="1">OLB20</strain>
    </source>
</reference>
<dbReference type="EMBL" id="JYNZ01000005">
    <property type="protein sequence ID" value="KXK26062.1"/>
    <property type="molecule type" value="Genomic_DNA"/>
</dbReference>
<dbReference type="SUPFAM" id="SSF53613">
    <property type="entry name" value="Ribokinase-like"/>
    <property type="match status" value="1"/>
</dbReference>
<accession>A0A136LWN1</accession>
<proteinExistence type="predicted"/>
<dbReference type="STRING" id="1617426.TR69_WS6001001356"/>
<protein>
    <recommendedName>
        <fullName evidence="3">Carbohydrate kinase PfkB domain-containing protein</fullName>
    </recommendedName>
</protein>
<sequence length="374" mass="40675">MPDETVNRILPAESRLPQEAFTLPRVSTLATPTLVTLDIAETITEEQAAILDLSDIGWDPYPDEAVPAFMTRYQNATGRSLMDTMTCLPDSLDMRLGGTSFMTVTHLGKMNPEINDVRCYAPIGSANGHTQPLVDAVNSHYRRLSSGVDKLTIVPTLHEGRLSPVIFTFTLPGKERKMVLLEGCKQDGVNPGEIAVPEGAAQIVDSYELMRPDSPYGEAIMQTLRQQPDTLTVVGLGSTRVIPQATEHILRFADAANNLAISGNREEIVLLQETLGTDSVTGIFDRLGTRFILETNGQQGAQLHLAHTGGVLTFEYQLPDTEIYRGDNTNAGDVFLAATLNGLLSLNGSGIDAAADILPRASRYTYDFLRTRGT</sequence>
<evidence type="ECO:0008006" key="3">
    <source>
        <dbReference type="Google" id="ProtNLM"/>
    </source>
</evidence>
<comment type="caution">
    <text evidence="1">The sequence shown here is derived from an EMBL/GenBank/DDBJ whole genome shotgun (WGS) entry which is preliminary data.</text>
</comment>
<gene>
    <name evidence="1" type="ORF">TR69_WS6001001356</name>
</gene>
<dbReference type="InterPro" id="IPR029056">
    <property type="entry name" value="Ribokinase-like"/>
</dbReference>
<evidence type="ECO:0000313" key="2">
    <source>
        <dbReference type="Proteomes" id="UP000070457"/>
    </source>
</evidence>
<dbReference type="Gene3D" id="3.40.1190.20">
    <property type="match status" value="1"/>
</dbReference>
<dbReference type="AlphaFoldDB" id="A0A136LWN1"/>
<name>A0A136LWN1_9BACT</name>
<dbReference type="Proteomes" id="UP000070457">
    <property type="component" value="Unassembled WGS sequence"/>
</dbReference>
<evidence type="ECO:0000313" key="1">
    <source>
        <dbReference type="EMBL" id="KXK26062.1"/>
    </source>
</evidence>